<dbReference type="GO" id="GO:0005635">
    <property type="term" value="C:nuclear envelope"/>
    <property type="evidence" value="ECO:0007669"/>
    <property type="project" value="UniProtKB-SubCell"/>
</dbReference>
<sequence>MSSDSSDNEDLELLREAQDTQFLKENLYSQDKDRTSEEVQEKPISLRITKDENEQFNFLKVTPEFRNFVAKHLTKLLDNKLERELEYDAYNREIKRKRKNSGVRLFSHSKKLLKVGENLTRNINLCTNKTRINTVLKQDIVATDEDLRILAVSGEYILSKKDTEPWSNRSKSETFTYKKNKNGKLEIIEPKFKES</sequence>
<keyword evidence="6" id="KW-0539">Nucleus</keyword>
<evidence type="ECO:0000256" key="4">
    <source>
        <dbReference type="ARBA" id="ARBA00022473"/>
    </source>
</evidence>
<proteinExistence type="inferred from homology"/>
<accession>A0A9P0G799</accession>
<evidence type="ECO:0000313" key="8">
    <source>
        <dbReference type="Proteomes" id="UP001153636"/>
    </source>
</evidence>
<dbReference type="PANTHER" id="PTHR14482:SF0">
    <property type="entry name" value="PROTEIN CUSTOS"/>
    <property type="match status" value="1"/>
</dbReference>
<dbReference type="Proteomes" id="UP001153636">
    <property type="component" value="Chromosome 1"/>
</dbReference>
<protein>
    <recommendedName>
        <fullName evidence="3">Protein CUSTOS</fullName>
    </recommendedName>
</protein>
<dbReference type="EMBL" id="OV651813">
    <property type="protein sequence ID" value="CAH1099515.1"/>
    <property type="molecule type" value="Genomic_DNA"/>
</dbReference>
<reference evidence="7" key="1">
    <citation type="submission" date="2022-01" db="EMBL/GenBank/DDBJ databases">
        <authorList>
            <person name="King R."/>
        </authorList>
    </citation>
    <scope>NUCLEOTIDE SEQUENCE</scope>
</reference>
<dbReference type="InterPro" id="IPR026694">
    <property type="entry name" value="CUSTOS"/>
</dbReference>
<evidence type="ECO:0000313" key="7">
    <source>
        <dbReference type="EMBL" id="CAH1099515.1"/>
    </source>
</evidence>
<name>A0A9P0G799_9CUCU</name>
<dbReference type="GO" id="GO:0016055">
    <property type="term" value="P:Wnt signaling pathway"/>
    <property type="evidence" value="ECO:0007669"/>
    <property type="project" value="UniProtKB-KW"/>
</dbReference>
<dbReference type="PANTHER" id="PTHR14482">
    <property type="entry name" value="CHROMOSOME 12 ORF 43 HOMOLOG"/>
    <property type="match status" value="1"/>
</dbReference>
<organism evidence="7 8">
    <name type="scientific">Psylliodes chrysocephalus</name>
    <dbReference type="NCBI Taxonomy" id="3402493"/>
    <lineage>
        <taxon>Eukaryota</taxon>
        <taxon>Metazoa</taxon>
        <taxon>Ecdysozoa</taxon>
        <taxon>Arthropoda</taxon>
        <taxon>Hexapoda</taxon>
        <taxon>Insecta</taxon>
        <taxon>Pterygota</taxon>
        <taxon>Neoptera</taxon>
        <taxon>Endopterygota</taxon>
        <taxon>Coleoptera</taxon>
        <taxon>Polyphaga</taxon>
        <taxon>Cucujiformia</taxon>
        <taxon>Chrysomeloidea</taxon>
        <taxon>Chrysomelidae</taxon>
        <taxon>Galerucinae</taxon>
        <taxon>Alticini</taxon>
        <taxon>Psylliodes</taxon>
    </lineage>
</organism>
<gene>
    <name evidence="7" type="ORF">PSYICH_LOCUS336</name>
</gene>
<comment type="subcellular location">
    <subcellularLocation>
        <location evidence="1">Nucleus envelope</location>
    </subcellularLocation>
</comment>
<evidence type="ECO:0000256" key="2">
    <source>
        <dbReference type="ARBA" id="ARBA00008632"/>
    </source>
</evidence>
<evidence type="ECO:0000256" key="6">
    <source>
        <dbReference type="ARBA" id="ARBA00023242"/>
    </source>
</evidence>
<dbReference type="Pfam" id="PF23999">
    <property type="entry name" value="CUSTOS"/>
    <property type="match status" value="1"/>
</dbReference>
<dbReference type="OrthoDB" id="270215at2759"/>
<dbReference type="AlphaFoldDB" id="A0A9P0G799"/>
<evidence type="ECO:0000256" key="5">
    <source>
        <dbReference type="ARBA" id="ARBA00022687"/>
    </source>
</evidence>
<keyword evidence="5" id="KW-0879">Wnt signaling pathway</keyword>
<evidence type="ECO:0000256" key="3">
    <source>
        <dbReference type="ARBA" id="ARBA00013465"/>
    </source>
</evidence>
<keyword evidence="8" id="KW-1185">Reference proteome</keyword>
<keyword evidence="4" id="KW-0217">Developmental protein</keyword>
<comment type="similarity">
    <text evidence="2">Belongs to the CUSTOS family.</text>
</comment>
<evidence type="ECO:0000256" key="1">
    <source>
        <dbReference type="ARBA" id="ARBA00004259"/>
    </source>
</evidence>